<organism evidence="1 2">
    <name type="scientific">Gigaspora margarita</name>
    <dbReference type="NCBI Taxonomy" id="4874"/>
    <lineage>
        <taxon>Eukaryota</taxon>
        <taxon>Fungi</taxon>
        <taxon>Fungi incertae sedis</taxon>
        <taxon>Mucoromycota</taxon>
        <taxon>Glomeromycotina</taxon>
        <taxon>Glomeromycetes</taxon>
        <taxon>Diversisporales</taxon>
        <taxon>Gigasporaceae</taxon>
        <taxon>Gigaspora</taxon>
    </lineage>
</organism>
<proteinExistence type="predicted"/>
<feature type="non-terminal residue" evidence="1">
    <location>
        <position position="53"/>
    </location>
</feature>
<accession>A0ABN7XD62</accession>
<gene>
    <name evidence="1" type="ORF">GMARGA_LOCUS41658</name>
</gene>
<reference evidence="1 2" key="1">
    <citation type="submission" date="2021-06" db="EMBL/GenBank/DDBJ databases">
        <authorList>
            <person name="Kallberg Y."/>
            <person name="Tangrot J."/>
            <person name="Rosling A."/>
        </authorList>
    </citation>
    <scope>NUCLEOTIDE SEQUENCE [LARGE SCALE GENOMIC DNA]</scope>
    <source>
        <strain evidence="1 2">120-4 pot B 10/14</strain>
    </source>
</reference>
<dbReference type="Proteomes" id="UP000789901">
    <property type="component" value="Unassembled WGS sequence"/>
</dbReference>
<dbReference type="EMBL" id="CAJVQB010116730">
    <property type="protein sequence ID" value="CAG8852837.1"/>
    <property type="molecule type" value="Genomic_DNA"/>
</dbReference>
<evidence type="ECO:0000313" key="1">
    <source>
        <dbReference type="EMBL" id="CAG8852837.1"/>
    </source>
</evidence>
<protein>
    <submittedName>
        <fullName evidence="1">44130_t:CDS:1</fullName>
    </submittedName>
</protein>
<sequence length="53" mass="5814">TGTPQPQSQPTPAVTVINNPINGELSSLPTDTPSEQYEFLLVKVEDYEVFHGQ</sequence>
<evidence type="ECO:0000313" key="2">
    <source>
        <dbReference type="Proteomes" id="UP000789901"/>
    </source>
</evidence>
<comment type="caution">
    <text evidence="1">The sequence shown here is derived from an EMBL/GenBank/DDBJ whole genome shotgun (WGS) entry which is preliminary data.</text>
</comment>
<keyword evidence="2" id="KW-1185">Reference proteome</keyword>
<feature type="non-terminal residue" evidence="1">
    <location>
        <position position="1"/>
    </location>
</feature>
<name>A0ABN7XD62_GIGMA</name>